<sequence>MTMFYTFIHPNIVYNVEFPFATTINYLEVIIALSIWNLKNNDDVGTFIQNCHCKATCQIANQIFDITFLPRFFPSNKVAQCGKTFFYDRDNFSIEFFMEDNSSVA</sequence>
<protein>
    <submittedName>
        <fullName evidence="2">Uncharacterized protein</fullName>
    </submittedName>
</protein>
<keyword evidence="1" id="KW-1185">Reference proteome</keyword>
<proteinExistence type="predicted"/>
<evidence type="ECO:0000313" key="1">
    <source>
        <dbReference type="Proteomes" id="UP000887565"/>
    </source>
</evidence>
<evidence type="ECO:0000313" key="2">
    <source>
        <dbReference type="WBParaSite" id="nRc.2.0.1.t42679-RA"/>
    </source>
</evidence>
<dbReference type="Proteomes" id="UP000887565">
    <property type="component" value="Unplaced"/>
</dbReference>
<organism evidence="1 2">
    <name type="scientific">Romanomermis culicivorax</name>
    <name type="common">Nematode worm</name>
    <dbReference type="NCBI Taxonomy" id="13658"/>
    <lineage>
        <taxon>Eukaryota</taxon>
        <taxon>Metazoa</taxon>
        <taxon>Ecdysozoa</taxon>
        <taxon>Nematoda</taxon>
        <taxon>Enoplea</taxon>
        <taxon>Dorylaimia</taxon>
        <taxon>Mermithida</taxon>
        <taxon>Mermithoidea</taxon>
        <taxon>Mermithidae</taxon>
        <taxon>Romanomermis</taxon>
    </lineage>
</organism>
<reference evidence="2" key="1">
    <citation type="submission" date="2022-11" db="UniProtKB">
        <authorList>
            <consortium name="WormBaseParasite"/>
        </authorList>
    </citation>
    <scope>IDENTIFICATION</scope>
</reference>
<name>A0A915KWY7_ROMCU</name>
<dbReference type="AlphaFoldDB" id="A0A915KWY7"/>
<dbReference type="WBParaSite" id="nRc.2.0.1.t42679-RA">
    <property type="protein sequence ID" value="nRc.2.0.1.t42679-RA"/>
    <property type="gene ID" value="nRc.2.0.1.g42679"/>
</dbReference>
<accession>A0A915KWY7</accession>